<evidence type="ECO:0000313" key="2">
    <source>
        <dbReference type="EMBL" id="KRG19896.1"/>
    </source>
</evidence>
<dbReference type="SUPFAM" id="SSF51905">
    <property type="entry name" value="FAD/NAD(P)-binding domain"/>
    <property type="match status" value="1"/>
</dbReference>
<dbReference type="InterPro" id="IPR038732">
    <property type="entry name" value="HpyO/CreE_NAD-binding"/>
</dbReference>
<gene>
    <name evidence="2" type="ORF">CC99x_00117</name>
    <name evidence="3" type="ORF">CC99x_006330</name>
</gene>
<dbReference type="InterPro" id="IPR052189">
    <property type="entry name" value="L-asp_N-monooxygenase_NS-form"/>
</dbReference>
<organism evidence="2">
    <name type="scientific">Candidatus Berkiella cookevillensis</name>
    <dbReference type="NCBI Taxonomy" id="437022"/>
    <lineage>
        <taxon>Bacteria</taxon>
        <taxon>Pseudomonadati</taxon>
        <taxon>Pseudomonadota</taxon>
        <taxon>Gammaproteobacteria</taxon>
        <taxon>Candidatus Berkiellales</taxon>
        <taxon>Candidatus Berkiellaceae</taxon>
        <taxon>Candidatus Berkiella</taxon>
    </lineage>
</organism>
<dbReference type="PANTHER" id="PTHR40254:SF1">
    <property type="entry name" value="BLR0577 PROTEIN"/>
    <property type="match status" value="1"/>
</dbReference>
<reference evidence="3" key="3">
    <citation type="submission" date="2021-06" db="EMBL/GenBank/DDBJ databases">
        <title>Genomic Description and Analysis of Intracellular Bacteria, Candidatus Berkiella cookevillensis and Candidatus Berkiella aquae.</title>
        <authorList>
            <person name="Kidane D.T."/>
            <person name="Mehari Y.T."/>
            <person name="Rice F.C."/>
            <person name="Arivett B.A."/>
            <person name="Farone A.L."/>
            <person name="Berk S.G."/>
            <person name="Farone M.B."/>
        </authorList>
    </citation>
    <scope>NUCLEOTIDE SEQUENCE</scope>
    <source>
        <strain evidence="3">CC99</strain>
    </source>
</reference>
<evidence type="ECO:0000259" key="1">
    <source>
        <dbReference type="Pfam" id="PF13454"/>
    </source>
</evidence>
<comment type="caution">
    <text evidence="2">The sequence shown here is derived from an EMBL/GenBank/DDBJ whole genome shotgun (WGS) entry which is preliminary data.</text>
</comment>
<protein>
    <submittedName>
        <fullName evidence="3">FAD/NAD(P)-binding protein</fullName>
    </submittedName>
</protein>
<keyword evidence="4" id="KW-1185">Reference proteome</keyword>
<feature type="domain" description="FAD-dependent urate hydroxylase HpyO/Asp monooxygenase CreE-like FAD/NAD(P)-binding" evidence="1">
    <location>
        <begin position="11"/>
        <end position="163"/>
    </location>
</feature>
<dbReference type="EMBL" id="LKHV01000001">
    <property type="protein sequence ID" value="KRG19896.1"/>
    <property type="molecule type" value="Genomic_DNA"/>
</dbReference>
<dbReference type="PANTHER" id="PTHR40254">
    <property type="entry name" value="BLR0577 PROTEIN"/>
    <property type="match status" value="1"/>
</dbReference>
<dbReference type="EMBL" id="LKHV02000001">
    <property type="protein sequence ID" value="MCS5708523.1"/>
    <property type="molecule type" value="Genomic_DNA"/>
</dbReference>
<evidence type="ECO:0000313" key="3">
    <source>
        <dbReference type="EMBL" id="MCS5708523.1"/>
    </source>
</evidence>
<dbReference type="OrthoDB" id="101972at2"/>
<dbReference type="Proteomes" id="UP000051494">
    <property type="component" value="Unassembled WGS sequence"/>
</dbReference>
<name>A0A0Q9YV11_9GAMM</name>
<accession>A0A0Q9YV11</accession>
<evidence type="ECO:0000313" key="4">
    <source>
        <dbReference type="Proteomes" id="UP000051494"/>
    </source>
</evidence>
<dbReference type="RefSeq" id="WP_057622569.1">
    <property type="nucleotide sequence ID" value="NZ_LKHV02000001.1"/>
</dbReference>
<dbReference type="AlphaFoldDB" id="A0A0Q9YV11"/>
<dbReference type="PATRIC" id="fig|1590042.3.peg.119"/>
<proteinExistence type="predicted"/>
<sequence>MKTKNNNFNIAIIGAGFSGSTLAIQLKKIATTAIRIALINDSSQINRGLAYSTSEQYHLLNVPAGKMSAFEDHADDFVSWLKEHENCKMGGENISEQFFPRKLYGTYLESRFTETLKDKHMPAHIESISAQAIQLCKKENQYHITLNNAETLIADKLILAIGNPKPINVLKNYGLEQHKNYLIDPWSFNQIKAIPTTAPIVIIGTGLTAIDILLSLQNQKHAGKIYLLSRHSLLPKVHEPYTPLPAQILSDHFKTPKHALAYIRHKIKSENLNWRAVVDSLRPITQNIWLQWNHDDRVKFMRHLKSFWEVHRHRIAPQVNATLQAMLSSGQAQVINAKLSAITQSTNNFKLSLNKKHDKASILIDAGYIINSTGPNYLSLYDTALFQSLVQQNLITWDPLKLGFAVDNDFQLLSTSGIASKNLFAAGPLCKALLWEITAVPDIRIQIKKLANVLIDC</sequence>
<dbReference type="InterPro" id="IPR036188">
    <property type="entry name" value="FAD/NAD-bd_sf"/>
</dbReference>
<reference evidence="2" key="1">
    <citation type="submission" date="2015-09" db="EMBL/GenBank/DDBJ databases">
        <title>Draft Genome Sequences of Two Novel Amoeba-resistant Intranuclear Bacteria, Candidatus Berkiella cookevillensis and Candidatus Berkiella aquae.</title>
        <authorList>
            <person name="Mehari Y.T."/>
            <person name="Arivett B.A."/>
            <person name="Farone A.L."/>
            <person name="Gunderson J.H."/>
            <person name="Farone M.B."/>
        </authorList>
    </citation>
    <scope>NUCLEOTIDE SEQUENCE [LARGE SCALE GENOMIC DNA]</scope>
    <source>
        <strain evidence="2">CC99</strain>
    </source>
</reference>
<reference evidence="3" key="2">
    <citation type="journal article" date="2016" name="Genome Announc.">
        <title>Draft Genome Sequences of Two Novel Amoeba-Resistant Intranuclear Bacteria, 'Candidatus Berkiella cookevillensis' and 'Candidatus Berkiella aquae'.</title>
        <authorList>
            <person name="Mehari Y.T."/>
            <person name="Arivett B.A."/>
            <person name="Farone A.L."/>
            <person name="Gunderson J.H."/>
            <person name="Farone M.B."/>
        </authorList>
    </citation>
    <scope>NUCLEOTIDE SEQUENCE</scope>
    <source>
        <strain evidence="3">CC99</strain>
    </source>
</reference>
<dbReference type="STRING" id="437022.CC99x_00117"/>
<dbReference type="Gene3D" id="3.50.50.60">
    <property type="entry name" value="FAD/NAD(P)-binding domain"/>
    <property type="match status" value="1"/>
</dbReference>
<dbReference type="Pfam" id="PF13454">
    <property type="entry name" value="NAD_binding_9"/>
    <property type="match status" value="1"/>
</dbReference>